<protein>
    <submittedName>
        <fullName evidence="2">Uncharacterized protein</fullName>
    </submittedName>
</protein>
<evidence type="ECO:0000256" key="1">
    <source>
        <dbReference type="SAM" id="MobiDB-lite"/>
    </source>
</evidence>
<sequence>GRSMRSLTTADPGVGVDLTTSPLDRAQHGPPLVNMVEHGIVDAVAVLKIAMTEALNTTTKFTRLA</sequence>
<organism evidence="2 3">
    <name type="scientific">Kibdelosporangium lantanae</name>
    <dbReference type="NCBI Taxonomy" id="1497396"/>
    <lineage>
        <taxon>Bacteria</taxon>
        <taxon>Bacillati</taxon>
        <taxon>Actinomycetota</taxon>
        <taxon>Actinomycetes</taxon>
        <taxon>Pseudonocardiales</taxon>
        <taxon>Pseudonocardiaceae</taxon>
        <taxon>Kibdelosporangium</taxon>
    </lineage>
</organism>
<dbReference type="EMBL" id="JBHTIS010001318">
    <property type="protein sequence ID" value="MFD1047934.1"/>
    <property type="molecule type" value="Genomic_DNA"/>
</dbReference>
<evidence type="ECO:0000313" key="2">
    <source>
        <dbReference type="EMBL" id="MFD1047934.1"/>
    </source>
</evidence>
<accession>A0ABW3MFF7</accession>
<feature type="region of interest" description="Disordered" evidence="1">
    <location>
        <begin position="1"/>
        <end position="25"/>
    </location>
</feature>
<keyword evidence="3" id="KW-1185">Reference proteome</keyword>
<name>A0ABW3MFF7_9PSEU</name>
<feature type="non-terminal residue" evidence="2">
    <location>
        <position position="1"/>
    </location>
</feature>
<reference evidence="3" key="1">
    <citation type="journal article" date="2019" name="Int. J. Syst. Evol. Microbiol.">
        <title>The Global Catalogue of Microorganisms (GCM) 10K type strain sequencing project: providing services to taxonomists for standard genome sequencing and annotation.</title>
        <authorList>
            <consortium name="The Broad Institute Genomics Platform"/>
            <consortium name="The Broad Institute Genome Sequencing Center for Infectious Disease"/>
            <person name="Wu L."/>
            <person name="Ma J."/>
        </authorList>
    </citation>
    <scope>NUCLEOTIDE SEQUENCE [LARGE SCALE GENOMIC DNA]</scope>
    <source>
        <strain evidence="3">JCM 31486</strain>
    </source>
</reference>
<evidence type="ECO:0000313" key="3">
    <source>
        <dbReference type="Proteomes" id="UP001597045"/>
    </source>
</evidence>
<comment type="caution">
    <text evidence="2">The sequence shown here is derived from an EMBL/GenBank/DDBJ whole genome shotgun (WGS) entry which is preliminary data.</text>
</comment>
<dbReference type="Proteomes" id="UP001597045">
    <property type="component" value="Unassembled WGS sequence"/>
</dbReference>
<gene>
    <name evidence="2" type="ORF">ACFQ1S_21550</name>
</gene>
<proteinExistence type="predicted"/>